<evidence type="ECO:0000256" key="1">
    <source>
        <dbReference type="SAM" id="MobiDB-lite"/>
    </source>
</evidence>
<dbReference type="NCBIfam" id="NF038105">
    <property type="entry name" value="acin_NF038105"/>
    <property type="match status" value="1"/>
</dbReference>
<feature type="region of interest" description="Disordered" evidence="1">
    <location>
        <begin position="43"/>
        <end position="64"/>
    </location>
</feature>
<dbReference type="AlphaFoldDB" id="A0AAX1MJF2"/>
<feature type="compositionally biased region" description="Polar residues" evidence="1">
    <location>
        <begin position="1"/>
        <end position="11"/>
    </location>
</feature>
<dbReference type="Proteomes" id="UP000679388">
    <property type="component" value="Chromosome"/>
</dbReference>
<dbReference type="EMBL" id="CP059558">
    <property type="protein sequence ID" value="QUY37509.1"/>
    <property type="molecule type" value="Genomic_DNA"/>
</dbReference>
<dbReference type="RefSeq" id="WP_004913584.1">
    <property type="nucleotide sequence ID" value="NZ_BBOS01000090.1"/>
</dbReference>
<sequence length="64" mass="7516">MTTKNFDATPTPSEPISLEQISKENVKDAWKEYEAKPEYKEFNKHDLIESMQSDHDNQQTSRND</sequence>
<keyword evidence="5" id="KW-1185">Reference proteome</keyword>
<evidence type="ECO:0000313" key="4">
    <source>
        <dbReference type="Proteomes" id="UP000679388"/>
    </source>
</evidence>
<gene>
    <name evidence="3" type="ORF">H2677_04825</name>
    <name evidence="2" type="ORF">WM018_00585</name>
</gene>
<name>A0AAX1MJF2_ACIJU</name>
<accession>A0AAX1MJF2</accession>
<evidence type="ECO:0000313" key="2">
    <source>
        <dbReference type="EMBL" id="MEK0251029.1"/>
    </source>
</evidence>
<evidence type="ECO:0000313" key="3">
    <source>
        <dbReference type="EMBL" id="QUY37509.1"/>
    </source>
</evidence>
<reference evidence="2 5" key="2">
    <citation type="submission" date="2024-03" db="EMBL/GenBank/DDBJ databases">
        <title>Cross-transmission of Acinetobacter junii carrying blaOXA-58 in a neonatal intensive care unit.</title>
        <authorList>
            <person name="Bour M."/>
            <person name="Potron A."/>
            <person name="Lecointe D."/>
        </authorList>
    </citation>
    <scope>NUCLEOTIDE SEQUENCE [LARGE SCALE GENOMIC DNA]</scope>
    <source>
        <strain evidence="2 5">21A3096 case 1</strain>
    </source>
</reference>
<reference evidence="3" key="1">
    <citation type="submission" date="2020-07" db="EMBL/GenBank/DDBJ databases">
        <title>Acinetobacter junii strain YR7 chromosome and plasmid pNDM-YR7.</title>
        <authorList>
            <person name="Tang B."/>
        </authorList>
    </citation>
    <scope>NUCLEOTIDE SEQUENCE</scope>
    <source>
        <strain evidence="3">YR7</strain>
    </source>
</reference>
<dbReference type="InterPro" id="IPR049846">
    <property type="entry name" value="NF038105-like"/>
</dbReference>
<feature type="region of interest" description="Disordered" evidence="1">
    <location>
        <begin position="1"/>
        <end position="23"/>
    </location>
</feature>
<protein>
    <submittedName>
        <fullName evidence="3">NF038105 family protein</fullName>
    </submittedName>
</protein>
<organism evidence="3 4">
    <name type="scientific">Acinetobacter junii</name>
    <dbReference type="NCBI Taxonomy" id="40215"/>
    <lineage>
        <taxon>Bacteria</taxon>
        <taxon>Pseudomonadati</taxon>
        <taxon>Pseudomonadota</taxon>
        <taxon>Gammaproteobacteria</taxon>
        <taxon>Moraxellales</taxon>
        <taxon>Moraxellaceae</taxon>
        <taxon>Acinetobacter</taxon>
    </lineage>
</organism>
<dbReference type="GeneID" id="70091830"/>
<proteinExistence type="predicted"/>
<evidence type="ECO:0000313" key="5">
    <source>
        <dbReference type="Proteomes" id="UP001498501"/>
    </source>
</evidence>
<dbReference type="Proteomes" id="UP001498501">
    <property type="component" value="Unassembled WGS sequence"/>
</dbReference>
<dbReference type="EMBL" id="JBBMLE010000001">
    <property type="protein sequence ID" value="MEK0251029.1"/>
    <property type="molecule type" value="Genomic_DNA"/>
</dbReference>